<protein>
    <submittedName>
        <fullName evidence="5">ABC transporter ATP-binding protein</fullName>
    </submittedName>
</protein>
<dbReference type="PROSITE" id="PS50893">
    <property type="entry name" value="ABC_TRANSPORTER_2"/>
    <property type="match status" value="1"/>
</dbReference>
<dbReference type="PANTHER" id="PTHR43776">
    <property type="entry name" value="TRANSPORT ATP-BINDING PROTEIN"/>
    <property type="match status" value="1"/>
</dbReference>
<keyword evidence="1" id="KW-0813">Transport</keyword>
<dbReference type="GO" id="GO:0005524">
    <property type="term" value="F:ATP binding"/>
    <property type="evidence" value="ECO:0007669"/>
    <property type="project" value="UniProtKB-KW"/>
</dbReference>
<gene>
    <name evidence="5" type="ORF">ACFP7A_04695</name>
</gene>
<evidence type="ECO:0000256" key="3">
    <source>
        <dbReference type="ARBA" id="ARBA00022840"/>
    </source>
</evidence>
<evidence type="ECO:0000313" key="6">
    <source>
        <dbReference type="Proteomes" id="UP001596267"/>
    </source>
</evidence>
<evidence type="ECO:0000256" key="2">
    <source>
        <dbReference type="ARBA" id="ARBA00022741"/>
    </source>
</evidence>
<keyword evidence="2" id="KW-0547">Nucleotide-binding</keyword>
<organism evidence="5 6">
    <name type="scientific">Sporolactobacillus kofuensis</name>
    <dbReference type="NCBI Taxonomy" id="269672"/>
    <lineage>
        <taxon>Bacteria</taxon>
        <taxon>Bacillati</taxon>
        <taxon>Bacillota</taxon>
        <taxon>Bacilli</taxon>
        <taxon>Bacillales</taxon>
        <taxon>Sporolactobacillaceae</taxon>
        <taxon>Sporolactobacillus</taxon>
    </lineage>
</organism>
<sequence>MAETLLKVRDLSKAFKLPSNSLFMRKASYNQAVNHVSFDVLKGESLGIVGESGCGKSTMARLITQLIKPTSGEIIYEGQNLAQLNKNQLHHFRRDIQMVFQNPYATLDPRKRIISLLTEPLVIHGIGTKKEREKQALDMLVKVGLKPEHAERYPHEFSGGQRQRINIARALMLKPKIIICDEAVSALDVSVQSQVLNLLNQLQDEFKLTYIFISHDLNVVRYFCDRIAVMYYGNLVEMGSADEIYSHPKEDYTKKLLSAIPSDSPFERKLGTLDEQINNGDGETHEK</sequence>
<accession>A0ABW1WF13</accession>
<dbReference type="InterPro" id="IPR050319">
    <property type="entry name" value="ABC_transp_ATP-bind"/>
</dbReference>
<dbReference type="InterPro" id="IPR003593">
    <property type="entry name" value="AAA+_ATPase"/>
</dbReference>
<keyword evidence="6" id="KW-1185">Reference proteome</keyword>
<keyword evidence="3 5" id="KW-0067">ATP-binding</keyword>
<dbReference type="Pfam" id="PF00005">
    <property type="entry name" value="ABC_tran"/>
    <property type="match status" value="1"/>
</dbReference>
<dbReference type="Proteomes" id="UP001596267">
    <property type="component" value="Unassembled WGS sequence"/>
</dbReference>
<dbReference type="Gene3D" id="3.40.50.300">
    <property type="entry name" value="P-loop containing nucleotide triphosphate hydrolases"/>
    <property type="match status" value="1"/>
</dbReference>
<dbReference type="EMBL" id="JBHSTQ010000003">
    <property type="protein sequence ID" value="MFC6385893.1"/>
    <property type="molecule type" value="Genomic_DNA"/>
</dbReference>
<comment type="caution">
    <text evidence="5">The sequence shown here is derived from an EMBL/GenBank/DDBJ whole genome shotgun (WGS) entry which is preliminary data.</text>
</comment>
<evidence type="ECO:0000259" key="4">
    <source>
        <dbReference type="PROSITE" id="PS50893"/>
    </source>
</evidence>
<name>A0ABW1WF13_9BACL</name>
<dbReference type="InterPro" id="IPR027417">
    <property type="entry name" value="P-loop_NTPase"/>
</dbReference>
<dbReference type="SUPFAM" id="SSF52540">
    <property type="entry name" value="P-loop containing nucleoside triphosphate hydrolases"/>
    <property type="match status" value="1"/>
</dbReference>
<feature type="domain" description="ABC transporter" evidence="4">
    <location>
        <begin position="6"/>
        <end position="257"/>
    </location>
</feature>
<reference evidence="6" key="1">
    <citation type="journal article" date="2019" name="Int. J. Syst. Evol. Microbiol.">
        <title>The Global Catalogue of Microorganisms (GCM) 10K type strain sequencing project: providing services to taxonomists for standard genome sequencing and annotation.</title>
        <authorList>
            <consortium name="The Broad Institute Genomics Platform"/>
            <consortium name="The Broad Institute Genome Sequencing Center for Infectious Disease"/>
            <person name="Wu L."/>
            <person name="Ma J."/>
        </authorList>
    </citation>
    <scope>NUCLEOTIDE SEQUENCE [LARGE SCALE GENOMIC DNA]</scope>
    <source>
        <strain evidence="6">CCUG 42001</strain>
    </source>
</reference>
<dbReference type="SMART" id="SM00382">
    <property type="entry name" value="AAA"/>
    <property type="match status" value="1"/>
</dbReference>
<dbReference type="InterPro" id="IPR017871">
    <property type="entry name" value="ABC_transporter-like_CS"/>
</dbReference>
<evidence type="ECO:0000256" key="1">
    <source>
        <dbReference type="ARBA" id="ARBA00022448"/>
    </source>
</evidence>
<dbReference type="CDD" id="cd03257">
    <property type="entry name" value="ABC_NikE_OppD_transporters"/>
    <property type="match status" value="1"/>
</dbReference>
<proteinExistence type="predicted"/>
<dbReference type="PROSITE" id="PS00211">
    <property type="entry name" value="ABC_TRANSPORTER_1"/>
    <property type="match status" value="1"/>
</dbReference>
<evidence type="ECO:0000313" key="5">
    <source>
        <dbReference type="EMBL" id="MFC6385893.1"/>
    </source>
</evidence>
<dbReference type="RefSeq" id="WP_290443394.1">
    <property type="nucleotide sequence ID" value="NZ_JAMXWN010000002.1"/>
</dbReference>
<dbReference type="InterPro" id="IPR003439">
    <property type="entry name" value="ABC_transporter-like_ATP-bd"/>
</dbReference>